<feature type="binding site" evidence="4">
    <location>
        <position position="298"/>
    </location>
    <ligand>
        <name>FAD</name>
        <dbReference type="ChEBI" id="CHEBI:57692"/>
    </ligand>
</feature>
<dbReference type="SUPFAM" id="SSF54373">
    <property type="entry name" value="FAD-linked reductases, C-terminal domain"/>
    <property type="match status" value="1"/>
</dbReference>
<dbReference type="Proteomes" id="UP000320160">
    <property type="component" value="Unassembled WGS sequence"/>
</dbReference>
<feature type="binding site" evidence="4">
    <location>
        <position position="72"/>
    </location>
    <ligand>
        <name>FAD</name>
        <dbReference type="ChEBI" id="CHEBI:57692"/>
    </ligand>
</feature>
<dbReference type="SUPFAM" id="SSF51905">
    <property type="entry name" value="FAD/NAD(P)-binding domain"/>
    <property type="match status" value="1"/>
</dbReference>
<dbReference type="OrthoDB" id="337830at2"/>
<dbReference type="Gene3D" id="3.50.50.60">
    <property type="entry name" value="FAD/NAD(P)-binding domain"/>
    <property type="match status" value="1"/>
</dbReference>
<evidence type="ECO:0000256" key="4">
    <source>
        <dbReference type="PIRSR" id="PIRSR601613-1"/>
    </source>
</evidence>
<dbReference type="InterPro" id="IPR001613">
    <property type="entry name" value="Flavin_amine_oxidase"/>
</dbReference>
<dbReference type="PANTHER" id="PTHR43563">
    <property type="entry name" value="AMINE OXIDASE"/>
    <property type="match status" value="1"/>
</dbReference>
<dbReference type="PRINTS" id="PR00757">
    <property type="entry name" value="AMINEOXDASEF"/>
</dbReference>
<evidence type="ECO:0000313" key="7">
    <source>
        <dbReference type="Proteomes" id="UP000320160"/>
    </source>
</evidence>
<accession>A0A553WAH6</accession>
<keyword evidence="7" id="KW-1185">Reference proteome</keyword>
<sequence length="511" mass="55526">MRHATMVNGDSPDGILAGAVVMGIDTKNISRRAVLGASALALGSWTVPALAKTKAGGTPDKWDVVVVGAGLSGLHAAELLEQQGLKVVVVEASDRVGGRLRTGRAEGYTAELGGSEVGPYYGRIRDACTRLNVGLTEDGAKSTPFVLDIGGKLILPQDWAGSDANHTEGKEREILPYLLQNRLFFDWLPFEDPAEWLNPDYFPHDVSAAEYMRARGVSEAAIRLADVDLNGPSLASVSAMSIFRDMARIKVEGYRDPTKPQYGAGNAVTRSYIVGGSDALPRAMAASIKGGVRLNSPVVAVEQAGDEVETRLANGKRLRSRFMVMAAPFSALRRIRFNPGLPLAQANAVFGAIYSATTQFHFRVLKPFWEADGLPPSIWTDRFFERGFVISNRAGDHGAFIVWLNGDGATRLHAMKPEDQLSFVMRELEESRPSMKGALQPLFNYSWEANPFVGGNKHCFAAGQVKMFAKDMALPHGRVHFSGEHLRRMEPGMESAMETAEIAALEILEKI</sequence>
<dbReference type="InterPro" id="IPR036188">
    <property type="entry name" value="FAD/NAD-bd_sf"/>
</dbReference>
<proteinExistence type="inferred from homology"/>
<dbReference type="EMBL" id="VKKU01000002">
    <property type="protein sequence ID" value="TSB01684.1"/>
    <property type="molecule type" value="Genomic_DNA"/>
</dbReference>
<gene>
    <name evidence="6" type="ORF">FOM92_10925</name>
</gene>
<reference evidence="6 7" key="1">
    <citation type="submission" date="2019-07" db="EMBL/GenBank/DDBJ databases">
        <authorList>
            <person name="Park M."/>
        </authorList>
    </citation>
    <scope>NUCLEOTIDE SEQUENCE [LARGE SCALE GENOMIC DNA]</scope>
    <source>
        <strain evidence="6 7">KCTC32445</strain>
    </source>
</reference>
<evidence type="ECO:0000259" key="5">
    <source>
        <dbReference type="Pfam" id="PF01593"/>
    </source>
</evidence>
<protein>
    <submittedName>
        <fullName evidence="6">FAD-binding protein</fullName>
    </submittedName>
</protein>
<evidence type="ECO:0000256" key="1">
    <source>
        <dbReference type="ARBA" id="ARBA00001974"/>
    </source>
</evidence>
<feature type="domain" description="Amine oxidase" evidence="5">
    <location>
        <begin position="71"/>
        <end position="508"/>
    </location>
</feature>
<keyword evidence="3" id="KW-0560">Oxidoreductase</keyword>
<dbReference type="PANTHER" id="PTHR43563:SF1">
    <property type="entry name" value="AMINE OXIDASE [FLAVIN-CONTAINING] B"/>
    <property type="match status" value="1"/>
</dbReference>
<dbReference type="GO" id="GO:0016491">
    <property type="term" value="F:oxidoreductase activity"/>
    <property type="evidence" value="ECO:0007669"/>
    <property type="project" value="UniProtKB-KW"/>
</dbReference>
<dbReference type="InterPro" id="IPR050703">
    <property type="entry name" value="Flavin_MAO"/>
</dbReference>
<organism evidence="6 7">
    <name type="scientific">Sphingorhabdus contaminans</name>
    <dbReference type="NCBI Taxonomy" id="1343899"/>
    <lineage>
        <taxon>Bacteria</taxon>
        <taxon>Pseudomonadati</taxon>
        <taxon>Pseudomonadota</taxon>
        <taxon>Alphaproteobacteria</taxon>
        <taxon>Sphingomonadales</taxon>
        <taxon>Sphingomonadaceae</taxon>
        <taxon>Sphingorhabdus</taxon>
    </lineage>
</organism>
<feature type="binding site" evidence="4">
    <location>
        <position position="484"/>
    </location>
    <ligand>
        <name>FAD</name>
        <dbReference type="ChEBI" id="CHEBI:57692"/>
    </ligand>
</feature>
<comment type="caution">
    <text evidence="6">The sequence shown here is derived from an EMBL/GenBank/DDBJ whole genome shotgun (WGS) entry which is preliminary data.</text>
</comment>
<dbReference type="InterPro" id="IPR002937">
    <property type="entry name" value="Amino_oxidase"/>
</dbReference>
<name>A0A553WAH6_9SPHN</name>
<evidence type="ECO:0000256" key="3">
    <source>
        <dbReference type="ARBA" id="ARBA00023002"/>
    </source>
</evidence>
<evidence type="ECO:0000256" key="2">
    <source>
        <dbReference type="ARBA" id="ARBA00005995"/>
    </source>
</evidence>
<dbReference type="RefSeq" id="WP_143776902.1">
    <property type="nucleotide sequence ID" value="NZ_VKKU01000002.1"/>
</dbReference>
<comment type="cofactor">
    <cofactor evidence="1">
        <name>FAD</name>
        <dbReference type="ChEBI" id="CHEBI:57692"/>
    </cofactor>
</comment>
<evidence type="ECO:0000313" key="6">
    <source>
        <dbReference type="EMBL" id="TSB01684.1"/>
    </source>
</evidence>
<comment type="similarity">
    <text evidence="2">Belongs to the flavin monoamine oxidase family.</text>
</comment>
<feature type="binding site" evidence="4">
    <location>
        <begin position="91"/>
        <end position="92"/>
    </location>
    <ligand>
        <name>FAD</name>
        <dbReference type="ChEBI" id="CHEBI:57692"/>
    </ligand>
</feature>
<dbReference type="Pfam" id="PF01593">
    <property type="entry name" value="Amino_oxidase"/>
    <property type="match status" value="1"/>
</dbReference>
<dbReference type="AlphaFoldDB" id="A0A553WAH6"/>